<keyword evidence="1" id="KW-0677">Repeat</keyword>
<keyword evidence="5" id="KW-1133">Transmembrane helix</keyword>
<dbReference type="OrthoDB" id="194358at2759"/>
<keyword evidence="5" id="KW-0812">Transmembrane</keyword>
<evidence type="ECO:0000313" key="7">
    <source>
        <dbReference type="EMBL" id="RMJ07706.1"/>
    </source>
</evidence>
<feature type="repeat" description="ANK" evidence="3">
    <location>
        <begin position="1201"/>
        <end position="1233"/>
    </location>
</feature>
<dbReference type="Proteomes" id="UP000277212">
    <property type="component" value="Unassembled WGS sequence"/>
</dbReference>
<feature type="repeat" description="ANK" evidence="3">
    <location>
        <begin position="1234"/>
        <end position="1266"/>
    </location>
</feature>
<dbReference type="SMART" id="SM00248">
    <property type="entry name" value="ANK"/>
    <property type="match status" value="14"/>
</dbReference>
<accession>A0A3M2RQU4</accession>
<keyword evidence="8" id="KW-1185">Reference proteome</keyword>
<organism evidence="7 8">
    <name type="scientific">Fusarium kuroshium</name>
    <dbReference type="NCBI Taxonomy" id="2010991"/>
    <lineage>
        <taxon>Eukaryota</taxon>
        <taxon>Fungi</taxon>
        <taxon>Dikarya</taxon>
        <taxon>Ascomycota</taxon>
        <taxon>Pezizomycotina</taxon>
        <taxon>Sordariomycetes</taxon>
        <taxon>Hypocreomycetidae</taxon>
        <taxon>Hypocreales</taxon>
        <taxon>Nectriaceae</taxon>
        <taxon>Fusarium</taxon>
        <taxon>Fusarium solani species complex</taxon>
    </lineage>
</organism>
<evidence type="ECO:0000256" key="3">
    <source>
        <dbReference type="PROSITE-ProRule" id="PRU00023"/>
    </source>
</evidence>
<gene>
    <name evidence="7" type="ORF">CDV36_012694</name>
</gene>
<feature type="repeat" description="ANK" evidence="3">
    <location>
        <begin position="1092"/>
        <end position="1124"/>
    </location>
</feature>
<dbReference type="EMBL" id="NKUJ01000326">
    <property type="protein sequence ID" value="RMJ07706.1"/>
    <property type="molecule type" value="Genomic_DNA"/>
</dbReference>
<evidence type="ECO:0000256" key="4">
    <source>
        <dbReference type="SAM" id="MobiDB-lite"/>
    </source>
</evidence>
<evidence type="ECO:0000313" key="8">
    <source>
        <dbReference type="Proteomes" id="UP000277212"/>
    </source>
</evidence>
<evidence type="ECO:0000256" key="5">
    <source>
        <dbReference type="SAM" id="Phobius"/>
    </source>
</evidence>
<feature type="transmembrane region" description="Helical" evidence="5">
    <location>
        <begin position="61"/>
        <end position="82"/>
    </location>
</feature>
<dbReference type="PANTHER" id="PTHR24173">
    <property type="entry name" value="ANKYRIN REPEAT CONTAINING"/>
    <property type="match status" value="1"/>
</dbReference>
<name>A0A3M2RQU4_9HYPO</name>
<feature type="region of interest" description="Disordered" evidence="4">
    <location>
        <begin position="217"/>
        <end position="237"/>
    </location>
</feature>
<feature type="region of interest" description="Disordered" evidence="4">
    <location>
        <begin position="380"/>
        <end position="412"/>
    </location>
</feature>
<feature type="transmembrane region" description="Helical" evidence="5">
    <location>
        <begin position="273"/>
        <end position="294"/>
    </location>
</feature>
<dbReference type="PANTHER" id="PTHR24173:SF74">
    <property type="entry name" value="ANKYRIN REPEAT DOMAIN-CONTAINING PROTEIN 16"/>
    <property type="match status" value="1"/>
</dbReference>
<reference evidence="7 8" key="1">
    <citation type="submission" date="2017-06" db="EMBL/GenBank/DDBJ databases">
        <title>Comparative genomic analysis of Ambrosia Fusariam Clade fungi.</title>
        <authorList>
            <person name="Stajich J.E."/>
            <person name="Carrillo J."/>
            <person name="Kijimoto T."/>
            <person name="Eskalen A."/>
            <person name="O'Donnell K."/>
            <person name="Kasson M."/>
        </authorList>
    </citation>
    <scope>NUCLEOTIDE SEQUENCE [LARGE SCALE GENOMIC DNA]</scope>
    <source>
        <strain evidence="7">UCR3666</strain>
    </source>
</reference>
<feature type="transmembrane region" description="Helical" evidence="5">
    <location>
        <begin position="309"/>
        <end position="332"/>
    </location>
</feature>
<keyword evidence="5" id="KW-0472">Membrane</keyword>
<feature type="compositionally biased region" description="Polar residues" evidence="4">
    <location>
        <begin position="222"/>
        <end position="231"/>
    </location>
</feature>
<feature type="repeat" description="ANK" evidence="3">
    <location>
        <begin position="1024"/>
        <end position="1056"/>
    </location>
</feature>
<feature type="repeat" description="ANK" evidence="3">
    <location>
        <begin position="1268"/>
        <end position="1290"/>
    </location>
</feature>
<proteinExistence type="predicted"/>
<feature type="compositionally biased region" description="Polar residues" evidence="4">
    <location>
        <begin position="380"/>
        <end position="396"/>
    </location>
</feature>
<dbReference type="InterPro" id="IPR036770">
    <property type="entry name" value="Ankyrin_rpt-contain_sf"/>
</dbReference>
<keyword evidence="6" id="KW-0732">Signal</keyword>
<dbReference type="PROSITE" id="PS50297">
    <property type="entry name" value="ANK_REP_REGION"/>
    <property type="match status" value="6"/>
</dbReference>
<feature type="repeat" description="ANK" evidence="3">
    <location>
        <begin position="1434"/>
        <end position="1455"/>
    </location>
</feature>
<dbReference type="PROSITE" id="PS50088">
    <property type="entry name" value="ANK_REPEAT"/>
    <property type="match status" value="8"/>
</dbReference>
<feature type="transmembrane region" description="Helical" evidence="5">
    <location>
        <begin position="450"/>
        <end position="470"/>
    </location>
</feature>
<feature type="chain" id="PRO_5018002675" evidence="6">
    <location>
        <begin position="22"/>
        <end position="1511"/>
    </location>
</feature>
<dbReference type="InterPro" id="IPR002110">
    <property type="entry name" value="Ankyrin_rpt"/>
</dbReference>
<feature type="signal peptide" evidence="6">
    <location>
        <begin position="1"/>
        <end position="21"/>
    </location>
</feature>
<keyword evidence="2 3" id="KW-0040">ANK repeat</keyword>
<feature type="repeat" description="ANK" evidence="3">
    <location>
        <begin position="1057"/>
        <end position="1091"/>
    </location>
</feature>
<dbReference type="Gene3D" id="1.25.40.20">
    <property type="entry name" value="Ankyrin repeat-containing domain"/>
    <property type="match status" value="5"/>
</dbReference>
<sequence length="1511" mass="168217">MTFLKLIRLLIGASLFTQATAGPGEDFANNLFSDLGPLLALFGERVTTQFLSQATGWPDSILLAMAPLGIITIIVSAIRVSGPPILKAIIGRARESRAVAEAELMSSTSGEVCELWSGQQIVRVMGKGPIREFIILFPEEQPNGAAQAGSVGQRDLCVMDLEQDSEKYFDIEPKPEESKADDDKYMRSQPVHDSVPEMTGEPIHTTQGDGYVAVDMEGGHTAHSNTPPSTQFRDHSPLPKDKRILIFRNTNTHTPNLTLNVGKHFHPSTLQGLAAVGVILQLGVIVYFGFITYFPSLRWRKDGGPVENYAFSCTAVGTILLVSGIFVCGHMVEKSTDETKYRPKGRACQLIWLQKSGTVNDQTFSSFAITPAKHQEVITTSSRSKTWQAETCNSRPDGTLDKNKGPEPNPKKNRLLFLGRTSEEVTTSLATFFAVSGFVLQFVGLRGMHWSASIGQLIATLIMTIIRVSIRKNLAVFPKSFSLHPEHELDWLALTLWSKDDDECCLMSSSSSSTNDGHDVSWQKSTQSPGWMDAICVDEKLLFSTEGHKLSTIDRQEPTTSTLNRVVQLRRDLGKLADWPGVASQEAISTARAIEIALGELSGTFEPGLRQAIGRLSWKMRIGNDWVTFHVEQSGRNWKALADEIDAVLSLWIYHIKCTKPSGHGVTPDLSTAEQDDPWLRTKGETPKRSLRLLGSSSKRLEQDLRWWVPDQEFLSVIPVDTGTAATKASNDFEYSIGCCEFTSQSQGLTFVPKDEGNTQKPEALAVETYDSLRTLLAQHIFSNFMFSLANTMSIPVPKQTTMKHLEPSIEAASPRWNQFSLYHDTISRLAQKIQATGFGSLESVYLNLIPPLSAANKLPEVGTVVHWTQQRAAIYEQQGDWAEAAEAYRWLFGTARSFPGRPILDKATALLLAFRCHVRWLFETEKEKLLGQRSYAQDLGKLLGELDNDWEREKPPETLTDLYHVLGLFLDVRTLIGFSKNWNKPPKHLETFLCFGAIHQQVVEDNFFVSRKDREHINEQDILGLTPLHYAIIFRASPIAGPFADNGAEINTPDIRGRTALHYLCRSKRPNDEWMNVMLSLGARIDVQDVDGVTPLHLAALHNLESHARLLLEAGANFNLLDKMGYSPLWWAVRGGAQQVAKMLLERLGQDGLDKTLERICDNHGRTTLHIAAMSDQAPFIGWLASLCDLSTLMQTEDSFVKTPIHLAAQAGKKDAVDRLVHLGSDTRAQDRFGETPMHLAAKNGHTDTVRRLLEVDGAKDLPESRVGRTPLHHAALGGHKDTAELLLNLKPDARRIYDDYGKTALHNAAMKGFNDMIDLLFEDQDAEKYDDETTPLHLATENGHFDTIKLLVAKGVSVNPLDNYDQTPLDLAIKWRYEKIVHFLLNQPDVRLEDKLGNTLLHFAARDGRLKISRMILDIKKEKIDVDSTNVNGDTPLHIAAENGHSDMVDFLIGVCKCDKTRRNNDGHEPLDVAEKEGHQNVVDLLVNKFGVTRHVNDRLGEEDGEDAP</sequence>
<dbReference type="STRING" id="2010991.A0A3M2RQU4"/>
<evidence type="ECO:0000256" key="6">
    <source>
        <dbReference type="SAM" id="SignalP"/>
    </source>
</evidence>
<dbReference type="PRINTS" id="PR01415">
    <property type="entry name" value="ANKYRIN"/>
</dbReference>
<protein>
    <submittedName>
        <fullName evidence="7">Uncharacterized protein</fullName>
    </submittedName>
</protein>
<dbReference type="Pfam" id="PF12796">
    <property type="entry name" value="Ank_2"/>
    <property type="match status" value="4"/>
</dbReference>
<feature type="repeat" description="ANK" evidence="3">
    <location>
        <begin position="1333"/>
        <end position="1365"/>
    </location>
</feature>
<comment type="caution">
    <text evidence="7">The sequence shown here is derived from an EMBL/GenBank/DDBJ whole genome shotgun (WGS) entry which is preliminary data.</text>
</comment>
<evidence type="ECO:0000256" key="2">
    <source>
        <dbReference type="ARBA" id="ARBA00023043"/>
    </source>
</evidence>
<evidence type="ECO:0000256" key="1">
    <source>
        <dbReference type="ARBA" id="ARBA00022737"/>
    </source>
</evidence>
<dbReference type="SUPFAM" id="SSF48403">
    <property type="entry name" value="Ankyrin repeat"/>
    <property type="match status" value="2"/>
</dbReference>